<evidence type="ECO:0000313" key="1">
    <source>
        <dbReference type="Proteomes" id="UP000050741"/>
    </source>
</evidence>
<name>A0A183C273_GLOPA</name>
<reference evidence="1" key="2">
    <citation type="submission" date="2014-05" db="EMBL/GenBank/DDBJ databases">
        <title>The genome and life-stage specific transcriptomes of Globodera pallida elucidate key aspects of plant parasitism by a cyst nematode.</title>
        <authorList>
            <person name="Cotton J.A."/>
            <person name="Lilley C.J."/>
            <person name="Jones L.M."/>
            <person name="Kikuchi T."/>
            <person name="Reid A.J."/>
            <person name="Thorpe P."/>
            <person name="Tsai I.J."/>
            <person name="Beasley H."/>
            <person name="Blok V."/>
            <person name="Cock P.J.A."/>
            <person name="Van den Akker S.E."/>
            <person name="Holroyd N."/>
            <person name="Hunt M."/>
            <person name="Mantelin S."/>
            <person name="Naghra H."/>
            <person name="Pain A."/>
            <person name="Palomares-Rius J.E."/>
            <person name="Zarowiecki M."/>
            <person name="Berriman M."/>
            <person name="Jones J.T."/>
            <person name="Urwin P.E."/>
        </authorList>
    </citation>
    <scope>NUCLEOTIDE SEQUENCE [LARGE SCALE GENOMIC DNA]</scope>
    <source>
        <strain evidence="1">Lindley</strain>
    </source>
</reference>
<dbReference type="Proteomes" id="UP000050741">
    <property type="component" value="Unassembled WGS sequence"/>
</dbReference>
<keyword evidence="1" id="KW-1185">Reference proteome</keyword>
<dbReference type="WBParaSite" id="GPLIN_000696700">
    <property type="protein sequence ID" value="GPLIN_000696700"/>
    <property type="gene ID" value="GPLIN_000696700"/>
</dbReference>
<organism evidence="1 2">
    <name type="scientific">Globodera pallida</name>
    <name type="common">Potato cyst nematode worm</name>
    <name type="synonym">Heterodera pallida</name>
    <dbReference type="NCBI Taxonomy" id="36090"/>
    <lineage>
        <taxon>Eukaryota</taxon>
        <taxon>Metazoa</taxon>
        <taxon>Ecdysozoa</taxon>
        <taxon>Nematoda</taxon>
        <taxon>Chromadorea</taxon>
        <taxon>Rhabditida</taxon>
        <taxon>Tylenchina</taxon>
        <taxon>Tylenchomorpha</taxon>
        <taxon>Tylenchoidea</taxon>
        <taxon>Heteroderidae</taxon>
        <taxon>Heteroderinae</taxon>
        <taxon>Globodera</taxon>
    </lineage>
</organism>
<protein>
    <submittedName>
        <fullName evidence="2">Flagellar assembly factor FliW</fullName>
    </submittedName>
</protein>
<dbReference type="AlphaFoldDB" id="A0A183C273"/>
<sequence length="150" mass="16871">MNGTSSLPLLLEVTTTRKSVLVSHRVDLIVPLQDAAQFMFHFVRGPFAVPFFHLKDFAEYELRQPFLDFHLEGDCVAVVVLLCHLDADAFDVVDEGAQVRTEIALPAHHRQLAQRIMKRASHVLRVPVVFAKEVEGRSIGGVRDREGTDQ</sequence>
<evidence type="ECO:0000313" key="2">
    <source>
        <dbReference type="WBParaSite" id="GPLIN_000696700"/>
    </source>
</evidence>
<reference evidence="1" key="1">
    <citation type="submission" date="2013-12" db="EMBL/GenBank/DDBJ databases">
        <authorList>
            <person name="Aslett M."/>
        </authorList>
    </citation>
    <scope>NUCLEOTIDE SEQUENCE [LARGE SCALE GENOMIC DNA]</scope>
    <source>
        <strain evidence="1">Lindley</strain>
    </source>
</reference>
<proteinExistence type="predicted"/>
<reference evidence="2" key="3">
    <citation type="submission" date="2016-06" db="UniProtKB">
        <authorList>
            <consortium name="WormBaseParasite"/>
        </authorList>
    </citation>
    <scope>IDENTIFICATION</scope>
</reference>
<accession>A0A183C273</accession>